<proteinExistence type="predicted"/>
<evidence type="ECO:0000256" key="1">
    <source>
        <dbReference type="ARBA" id="ARBA00004168"/>
    </source>
</evidence>
<evidence type="ECO:0000256" key="8">
    <source>
        <dbReference type="SAM" id="SignalP"/>
    </source>
</evidence>
<accession>A0AAW8W128</accession>
<evidence type="ECO:0000259" key="9">
    <source>
        <dbReference type="PROSITE" id="PS50847"/>
    </source>
</evidence>
<dbReference type="EMBL" id="JAVLAM010000001">
    <property type="protein sequence ID" value="MDT7013711.1"/>
    <property type="molecule type" value="Genomic_DNA"/>
</dbReference>
<dbReference type="Proteomes" id="UP001254075">
    <property type="component" value="Unassembled WGS sequence"/>
</dbReference>
<dbReference type="InterPro" id="IPR019931">
    <property type="entry name" value="LPXTG_anchor"/>
</dbReference>
<name>A0AAW8W128_9LACO</name>
<dbReference type="InterPro" id="IPR041171">
    <property type="entry name" value="SDR_Ig"/>
</dbReference>
<feature type="chain" id="PRO_5043824353" evidence="8">
    <location>
        <begin position="33"/>
        <end position="657"/>
    </location>
</feature>
<dbReference type="InterPro" id="IPR008966">
    <property type="entry name" value="Adhesion_dom_sf"/>
</dbReference>
<feature type="compositionally biased region" description="Polar residues" evidence="6">
    <location>
        <begin position="551"/>
        <end position="563"/>
    </location>
</feature>
<organism evidence="10 11">
    <name type="scientific">Levilactobacillus namurensis</name>
    <dbReference type="NCBI Taxonomy" id="380393"/>
    <lineage>
        <taxon>Bacteria</taxon>
        <taxon>Bacillati</taxon>
        <taxon>Bacillota</taxon>
        <taxon>Bacilli</taxon>
        <taxon>Lactobacillales</taxon>
        <taxon>Lactobacillaceae</taxon>
        <taxon>Levilactobacillus</taxon>
    </lineage>
</organism>
<dbReference type="PROSITE" id="PS50847">
    <property type="entry name" value="GRAM_POS_ANCHORING"/>
    <property type="match status" value="1"/>
</dbReference>
<evidence type="ECO:0000256" key="3">
    <source>
        <dbReference type="ARBA" id="ARBA00022525"/>
    </source>
</evidence>
<comment type="caution">
    <text evidence="10">The sequence shown here is derived from an EMBL/GenBank/DDBJ whole genome shotgun (WGS) entry which is preliminary data.</text>
</comment>
<feature type="compositionally biased region" description="Low complexity" evidence="6">
    <location>
        <begin position="590"/>
        <end position="599"/>
    </location>
</feature>
<keyword evidence="10" id="KW-0176">Collagen</keyword>
<keyword evidence="5" id="KW-0572">Peptidoglycan-anchor</keyword>
<feature type="compositionally biased region" description="Low complexity" evidence="6">
    <location>
        <begin position="293"/>
        <end position="526"/>
    </location>
</feature>
<keyword evidence="3" id="KW-0964">Secreted</keyword>
<dbReference type="GO" id="GO:0005518">
    <property type="term" value="F:collagen binding"/>
    <property type="evidence" value="ECO:0007669"/>
    <property type="project" value="InterPro"/>
</dbReference>
<feature type="region of interest" description="Disordered" evidence="6">
    <location>
        <begin position="292"/>
        <end position="632"/>
    </location>
</feature>
<dbReference type="SUPFAM" id="SSF49401">
    <property type="entry name" value="Bacterial adhesins"/>
    <property type="match status" value="2"/>
</dbReference>
<feature type="signal peptide" evidence="8">
    <location>
        <begin position="1"/>
        <end position="32"/>
    </location>
</feature>
<gene>
    <name evidence="10" type="ORF">RI532_04620</name>
</gene>
<feature type="transmembrane region" description="Helical" evidence="7">
    <location>
        <begin position="635"/>
        <end position="653"/>
    </location>
</feature>
<evidence type="ECO:0000256" key="7">
    <source>
        <dbReference type="SAM" id="Phobius"/>
    </source>
</evidence>
<sequence>MEKALRKRLAVTATTAAAVCVLGLPVVGQAAAVSVTGLQNSDATVTDTTGKSVSGDFSGWENYQVNYHWSLATGTPVANGDTATVTLPNGLTADSTLNLPLKDQTGQTIGTFTIQEGATTGTITFNGQSTTDSTLAGTLAVYSRGTSKVMDTQNNWTINKIGWIANSAADGQPTLLTWNVAFNAASKPLGDVTITDDLGSNQTYVPGSVIATEGTYDSTGAFVGNGQQITPVVTKNGNQLTFLFQNVDTAVNMTYNATPTVTGTGQVWANTSAISGGATGNVSAQVAWGGTGSANETAATSSSTSDPQPTDPVTSSSSSTKDPATDPASSSSTTTKPADSATSSSATTSASSSAATAPVTKPTTGTSSADSTTTKPTTDPSTTTTKPTDPTSSASSSAASGQSTDPATSSSGSSTTSQSADPVTSASSSSATTQPADPVTSSSSSATSSQDPAASSSSTSQATDPTTDPTTPATASSADPATSSSSSAVTAPATDPASDPTDPVDPVETPATGQTTTDPTDPATDPVIKPKANAHTSGMPVTITPEPRLATSGSVTQRPTVSGTPILAHRAGTPTAATKSTHAVDSRPNTAATTVTPAAQRNGTAAKQAATVTPRVATPQPTSDRLPQTNEHQSSLGTLVGLAFMAGLGFWIWKRRF</sequence>
<feature type="compositionally biased region" description="Polar residues" evidence="6">
    <location>
        <begin position="575"/>
        <end position="589"/>
    </location>
</feature>
<dbReference type="Pfam" id="PF17961">
    <property type="entry name" value="Big_8"/>
    <property type="match status" value="1"/>
</dbReference>
<dbReference type="InterPro" id="IPR008456">
    <property type="entry name" value="Collagen-bd_dom"/>
</dbReference>
<feature type="domain" description="Gram-positive cocci surface proteins LPxTG" evidence="9">
    <location>
        <begin position="626"/>
        <end position="657"/>
    </location>
</feature>
<dbReference type="Pfam" id="PF00746">
    <property type="entry name" value="Gram_pos_anchor"/>
    <property type="match status" value="1"/>
</dbReference>
<keyword evidence="2" id="KW-0134">Cell wall</keyword>
<dbReference type="Gene3D" id="2.60.40.740">
    <property type="match status" value="1"/>
</dbReference>
<dbReference type="NCBIfam" id="TIGR01167">
    <property type="entry name" value="LPXTG_anchor"/>
    <property type="match status" value="1"/>
</dbReference>
<keyword evidence="7" id="KW-0812">Transmembrane</keyword>
<reference evidence="10" key="1">
    <citation type="submission" date="2023-08" db="EMBL/GenBank/DDBJ databases">
        <authorList>
            <person name="Page C.A."/>
            <person name="Perez-Diaz I.M."/>
        </authorList>
    </citation>
    <scope>NUCLEOTIDE SEQUENCE</scope>
    <source>
        <strain evidence="10">3.8.38</strain>
    </source>
</reference>
<protein>
    <submittedName>
        <fullName evidence="10">Collagen binding domain-containing protein</fullName>
    </submittedName>
</protein>
<keyword evidence="7" id="KW-1133">Transmembrane helix</keyword>
<evidence type="ECO:0000256" key="2">
    <source>
        <dbReference type="ARBA" id="ARBA00022512"/>
    </source>
</evidence>
<keyword evidence="7" id="KW-0472">Membrane</keyword>
<dbReference type="InterPro" id="IPR011252">
    <property type="entry name" value="Fibrogen-bd_dom1"/>
</dbReference>
<evidence type="ECO:0000313" key="10">
    <source>
        <dbReference type="EMBL" id="MDT7013711.1"/>
    </source>
</evidence>
<dbReference type="RefSeq" id="WP_313844753.1">
    <property type="nucleotide sequence ID" value="NZ_JAVLAM010000001.1"/>
</dbReference>
<dbReference type="AlphaFoldDB" id="A0AAW8W128"/>
<evidence type="ECO:0000313" key="11">
    <source>
        <dbReference type="Proteomes" id="UP001254075"/>
    </source>
</evidence>
<dbReference type="Gene3D" id="2.60.40.1280">
    <property type="match status" value="1"/>
</dbReference>
<evidence type="ECO:0000256" key="5">
    <source>
        <dbReference type="ARBA" id="ARBA00023088"/>
    </source>
</evidence>
<keyword evidence="4 8" id="KW-0732">Signal</keyword>
<comment type="subcellular location">
    <subcellularLocation>
        <location evidence="1">Secreted</location>
        <location evidence="1">Cell wall</location>
        <topology evidence="1">Peptidoglycan-anchor</topology>
    </subcellularLocation>
</comment>
<feature type="compositionally biased region" description="Polar residues" evidence="6">
    <location>
        <begin position="619"/>
        <end position="632"/>
    </location>
</feature>
<dbReference type="Pfam" id="PF05737">
    <property type="entry name" value="Collagen_bind"/>
    <property type="match status" value="1"/>
</dbReference>
<evidence type="ECO:0000256" key="6">
    <source>
        <dbReference type="SAM" id="MobiDB-lite"/>
    </source>
</evidence>
<evidence type="ECO:0000256" key="4">
    <source>
        <dbReference type="ARBA" id="ARBA00022729"/>
    </source>
</evidence>
<dbReference type="GO" id="GO:0007155">
    <property type="term" value="P:cell adhesion"/>
    <property type="evidence" value="ECO:0007669"/>
    <property type="project" value="InterPro"/>
</dbReference>